<organism evidence="2 3">
    <name type="scientific">Pleurodeles waltl</name>
    <name type="common">Iberian ribbed newt</name>
    <dbReference type="NCBI Taxonomy" id="8319"/>
    <lineage>
        <taxon>Eukaryota</taxon>
        <taxon>Metazoa</taxon>
        <taxon>Chordata</taxon>
        <taxon>Craniata</taxon>
        <taxon>Vertebrata</taxon>
        <taxon>Euteleostomi</taxon>
        <taxon>Amphibia</taxon>
        <taxon>Batrachia</taxon>
        <taxon>Caudata</taxon>
        <taxon>Salamandroidea</taxon>
        <taxon>Salamandridae</taxon>
        <taxon>Pleurodelinae</taxon>
        <taxon>Pleurodeles</taxon>
    </lineage>
</organism>
<sequence length="177" mass="19482">MDPSRRGESCRSVFPPKDHQQVLLAASRAVSVFGCCCGPGGTRMLPIASGDRGGIEQDKEPSQKQAAPAEVLEQALRRRVKRCSPEVAQRSPTSPETNLESRAMQVRVPWTQAWLCTKDFRRKCTEAGVAAKAEFPSNAVWRGEARTYLHQTWTEESLDCGSHLDRVAGIKGPRSSC</sequence>
<dbReference type="AlphaFoldDB" id="A0AAV7LFI5"/>
<gene>
    <name evidence="2" type="ORF">NDU88_003031</name>
</gene>
<dbReference type="Proteomes" id="UP001066276">
    <property type="component" value="Chromosome 11"/>
</dbReference>
<evidence type="ECO:0000256" key="1">
    <source>
        <dbReference type="SAM" id="MobiDB-lite"/>
    </source>
</evidence>
<name>A0AAV7LFI5_PLEWA</name>
<feature type="region of interest" description="Disordered" evidence="1">
    <location>
        <begin position="82"/>
        <end position="103"/>
    </location>
</feature>
<feature type="region of interest" description="Disordered" evidence="1">
    <location>
        <begin position="48"/>
        <end position="69"/>
    </location>
</feature>
<proteinExistence type="predicted"/>
<accession>A0AAV7LFI5</accession>
<comment type="caution">
    <text evidence="2">The sequence shown here is derived from an EMBL/GenBank/DDBJ whole genome shotgun (WGS) entry which is preliminary data.</text>
</comment>
<evidence type="ECO:0000313" key="2">
    <source>
        <dbReference type="EMBL" id="KAJ1089888.1"/>
    </source>
</evidence>
<reference evidence="2" key="1">
    <citation type="journal article" date="2022" name="bioRxiv">
        <title>Sequencing and chromosome-scale assembly of the giantPleurodeles waltlgenome.</title>
        <authorList>
            <person name="Brown T."/>
            <person name="Elewa A."/>
            <person name="Iarovenko S."/>
            <person name="Subramanian E."/>
            <person name="Araus A.J."/>
            <person name="Petzold A."/>
            <person name="Susuki M."/>
            <person name="Suzuki K.-i.T."/>
            <person name="Hayashi T."/>
            <person name="Toyoda A."/>
            <person name="Oliveira C."/>
            <person name="Osipova E."/>
            <person name="Leigh N.D."/>
            <person name="Simon A."/>
            <person name="Yun M.H."/>
        </authorList>
    </citation>
    <scope>NUCLEOTIDE SEQUENCE</scope>
    <source>
        <strain evidence="2">20211129_DDA</strain>
        <tissue evidence="2">Liver</tissue>
    </source>
</reference>
<feature type="compositionally biased region" description="Basic and acidic residues" evidence="1">
    <location>
        <begin position="53"/>
        <end position="62"/>
    </location>
</feature>
<protein>
    <submittedName>
        <fullName evidence="2">Uncharacterized protein</fullName>
    </submittedName>
</protein>
<evidence type="ECO:0000313" key="3">
    <source>
        <dbReference type="Proteomes" id="UP001066276"/>
    </source>
</evidence>
<dbReference type="EMBL" id="JANPWB010000015">
    <property type="protein sequence ID" value="KAJ1089888.1"/>
    <property type="molecule type" value="Genomic_DNA"/>
</dbReference>
<keyword evidence="3" id="KW-1185">Reference proteome</keyword>
<feature type="compositionally biased region" description="Polar residues" evidence="1">
    <location>
        <begin position="90"/>
        <end position="100"/>
    </location>
</feature>